<name>A0A444MQJ7_9SPHI</name>
<dbReference type="OrthoDB" id="6912309at2"/>
<proteinExistence type="predicted"/>
<dbReference type="EMBL" id="SBIW01000003">
    <property type="protein sequence ID" value="RWY53867.1"/>
    <property type="molecule type" value="Genomic_DNA"/>
</dbReference>
<reference evidence="1 2" key="1">
    <citation type="submission" date="2019-01" db="EMBL/GenBank/DDBJ databases">
        <title>Mucilaginibacter antarcticum sp. nov., isolated from antarctic soil.</title>
        <authorList>
            <person name="Yan Y.-Q."/>
            <person name="Du Z.-J."/>
        </authorList>
    </citation>
    <scope>NUCLEOTIDE SEQUENCE [LARGE SCALE GENOMIC DNA]</scope>
    <source>
        <strain evidence="1 2">F01003</strain>
    </source>
</reference>
<gene>
    <name evidence="1" type="ORF">EPL05_07310</name>
</gene>
<evidence type="ECO:0008006" key="3">
    <source>
        <dbReference type="Google" id="ProtNLM"/>
    </source>
</evidence>
<dbReference type="InterPro" id="IPR032866">
    <property type="entry name" value="Prok_Ub"/>
</dbReference>
<evidence type="ECO:0000313" key="1">
    <source>
        <dbReference type="EMBL" id="RWY53867.1"/>
    </source>
</evidence>
<evidence type="ECO:0000313" key="2">
    <source>
        <dbReference type="Proteomes" id="UP000286701"/>
    </source>
</evidence>
<comment type="caution">
    <text evidence="1">The sequence shown here is derived from an EMBL/GenBank/DDBJ whole genome shotgun (WGS) entry which is preliminary data.</text>
</comment>
<organism evidence="1 2">
    <name type="scientific">Mucilaginibacter gilvus</name>
    <dbReference type="NCBI Taxonomy" id="2305909"/>
    <lineage>
        <taxon>Bacteria</taxon>
        <taxon>Pseudomonadati</taxon>
        <taxon>Bacteroidota</taxon>
        <taxon>Sphingobacteriia</taxon>
        <taxon>Sphingobacteriales</taxon>
        <taxon>Sphingobacteriaceae</taxon>
        <taxon>Mucilaginibacter</taxon>
    </lineage>
</organism>
<protein>
    <recommendedName>
        <fullName evidence="3">PRTRC system protein C</fullName>
    </recommendedName>
</protein>
<keyword evidence="2" id="KW-1185">Reference proteome</keyword>
<accession>A0A444MQJ7</accession>
<dbReference type="RefSeq" id="WP_128533300.1">
    <property type="nucleotide sequence ID" value="NZ_SBIW01000003.1"/>
</dbReference>
<sequence>MFSDLLPRIFIHKDNGQEIRLTDPDKNLSPEEVCDSYSVLYAILATAKIVGPEFKNDTAEYLPDAQDVLKDRAKSAPVHQVPMVFKPQLYATL</sequence>
<dbReference type="Proteomes" id="UP000286701">
    <property type="component" value="Unassembled WGS sequence"/>
</dbReference>
<dbReference type="AlphaFoldDB" id="A0A444MQJ7"/>
<dbReference type="Pfam" id="PF14454">
    <property type="entry name" value="Prok_Ub"/>
    <property type="match status" value="1"/>
</dbReference>